<feature type="compositionally biased region" description="Low complexity" evidence="1">
    <location>
        <begin position="364"/>
        <end position="395"/>
    </location>
</feature>
<dbReference type="GO" id="GO:0005546">
    <property type="term" value="F:phosphatidylinositol-4,5-bisphosphate binding"/>
    <property type="evidence" value="ECO:0007669"/>
    <property type="project" value="TreeGrafter"/>
</dbReference>
<dbReference type="Gene3D" id="1.25.40.90">
    <property type="match status" value="1"/>
</dbReference>
<dbReference type="Proteomes" id="UP001146793">
    <property type="component" value="Unassembled WGS sequence"/>
</dbReference>
<feature type="domain" description="ENTH" evidence="2">
    <location>
        <begin position="14"/>
        <end position="148"/>
    </location>
</feature>
<dbReference type="EMBL" id="JANTQA010000045">
    <property type="protein sequence ID" value="KAJ3434136.1"/>
    <property type="molecule type" value="Genomic_DNA"/>
</dbReference>
<name>A0AAV7YZ83_9EUKA</name>
<dbReference type="SUPFAM" id="SSF89009">
    <property type="entry name" value="GAT-like domain"/>
    <property type="match status" value="1"/>
</dbReference>
<dbReference type="GO" id="GO:0000149">
    <property type="term" value="F:SNARE binding"/>
    <property type="evidence" value="ECO:0007669"/>
    <property type="project" value="TreeGrafter"/>
</dbReference>
<dbReference type="InterPro" id="IPR013809">
    <property type="entry name" value="ENTH"/>
</dbReference>
<dbReference type="GO" id="GO:0032050">
    <property type="term" value="F:clathrin heavy chain binding"/>
    <property type="evidence" value="ECO:0007669"/>
    <property type="project" value="TreeGrafter"/>
</dbReference>
<dbReference type="Pfam" id="PF07651">
    <property type="entry name" value="ANTH"/>
    <property type="match status" value="1"/>
</dbReference>
<dbReference type="GO" id="GO:0005905">
    <property type="term" value="C:clathrin-coated pit"/>
    <property type="evidence" value="ECO:0007669"/>
    <property type="project" value="TreeGrafter"/>
</dbReference>
<proteinExistence type="predicted"/>
<comment type="caution">
    <text evidence="3">The sequence shown here is derived from an EMBL/GenBank/DDBJ whole genome shotgun (WGS) entry which is preliminary data.</text>
</comment>
<feature type="compositionally biased region" description="Low complexity" evidence="1">
    <location>
        <begin position="550"/>
        <end position="576"/>
    </location>
</feature>
<dbReference type="PANTHER" id="PTHR22951:SF5">
    <property type="entry name" value="PHOSPHATIDYLINOSITOL-BINDING CLATHRIN ASSEMBLY PROTEIN LAP"/>
    <property type="match status" value="1"/>
</dbReference>
<evidence type="ECO:0000259" key="2">
    <source>
        <dbReference type="PROSITE" id="PS50942"/>
    </source>
</evidence>
<dbReference type="InterPro" id="IPR045192">
    <property type="entry name" value="AP180-like"/>
</dbReference>
<sequence>MSQKLKKWVKNKGSIVSAENEMEVRLIKATNHDHRSPKLKHVDYLLQKTEDGLVTNLTITNSISKRFKKKSFILIFKSLLLLHRLSNEGHINFLKTFSKSYENSGLFKLNHFKDLSSPNAFEYNEFIRNYAGYLSEKFNAYLQTGYSVNHNVTSKSQSKYLKAPIKKIIEDIPVFQESLDLLFVCETSVMRNDPLFAEAFRLLSQDITKLYKISHDSSLQIIDHFFSLSKTQANTCYKIYKIYSQHTIKIEKWLDISENKGILPNYEDEETTVEESLQKVLDKMKNYVNQIGGNIKKKKKKKNNYSSSSEESKLSVESATSETSEEDEKKSVSSEDENTSSIPIKTLDLDLDIKLEIRPKNKNITQKTNQIQNQNQTQTQPQIQTQNQEISQNNNDPFGLNNIVNSTSQNQVNLIPKLNQQSQNSNIITNSNTNNNDLNNIFNNNNNFNSNNFTNVFNNNNNKNNNDLDGLFGNFNTNKTNQTNNMTYTTQNNNNNSSSNTNNNLNELENFGEFFVSNQNNSNNNNFQQSNKNFNFSQKQNFQNFSIQNKNNYSNQNWNWQTSNQNNRNTSNNMNNDLFSISTQSTTTVNNQGLINRNQLNNNQSQTNFNSNTNTNSQYYNPNQNQRKNQFQNKQQNTNQNRNNTSNHFQQMKKPIINQRKKQDKFSNLVDFSQF</sequence>
<dbReference type="Gene3D" id="1.20.58.150">
    <property type="entry name" value="ANTH domain"/>
    <property type="match status" value="1"/>
</dbReference>
<dbReference type="GO" id="GO:0030136">
    <property type="term" value="C:clathrin-coated vesicle"/>
    <property type="evidence" value="ECO:0007669"/>
    <property type="project" value="InterPro"/>
</dbReference>
<gene>
    <name evidence="3" type="ORF">M0812_20200</name>
</gene>
<dbReference type="GO" id="GO:0072583">
    <property type="term" value="P:clathrin-dependent endocytosis"/>
    <property type="evidence" value="ECO:0007669"/>
    <property type="project" value="InterPro"/>
</dbReference>
<evidence type="ECO:0000313" key="4">
    <source>
        <dbReference type="Proteomes" id="UP001146793"/>
    </source>
</evidence>
<dbReference type="GO" id="GO:0048268">
    <property type="term" value="P:clathrin coat assembly"/>
    <property type="evidence" value="ECO:0007669"/>
    <property type="project" value="InterPro"/>
</dbReference>
<feature type="region of interest" description="Disordered" evidence="1">
    <location>
        <begin position="295"/>
        <end position="343"/>
    </location>
</feature>
<protein>
    <submittedName>
        <fullName evidence="3">Phosphatidylinositol-binding clathrin assembly protein lap</fullName>
    </submittedName>
</protein>
<dbReference type="InterPro" id="IPR011417">
    <property type="entry name" value="ANTH_dom"/>
</dbReference>
<reference evidence="3" key="1">
    <citation type="submission" date="2022-08" db="EMBL/GenBank/DDBJ databases">
        <title>Novel sulphate-reducing endosymbionts in the free-living metamonad Anaeramoeba.</title>
        <authorList>
            <person name="Jerlstrom-Hultqvist J."/>
            <person name="Cepicka I."/>
            <person name="Gallot-Lavallee L."/>
            <person name="Salas-Leiva D."/>
            <person name="Curtis B.A."/>
            <person name="Zahonova K."/>
            <person name="Pipaliya S."/>
            <person name="Dacks J."/>
            <person name="Roger A.J."/>
        </authorList>
    </citation>
    <scope>NUCLEOTIDE SEQUENCE</scope>
    <source>
        <strain evidence="3">Busselton2</strain>
    </source>
</reference>
<dbReference type="InterPro" id="IPR014712">
    <property type="entry name" value="ANTH_dom_sf"/>
</dbReference>
<evidence type="ECO:0000313" key="3">
    <source>
        <dbReference type="EMBL" id="KAJ3434136.1"/>
    </source>
</evidence>
<feature type="region of interest" description="Disordered" evidence="1">
    <location>
        <begin position="550"/>
        <end position="578"/>
    </location>
</feature>
<dbReference type="GO" id="GO:0006900">
    <property type="term" value="P:vesicle budding from membrane"/>
    <property type="evidence" value="ECO:0007669"/>
    <property type="project" value="TreeGrafter"/>
</dbReference>
<dbReference type="AlphaFoldDB" id="A0AAV7YZ83"/>
<feature type="compositionally biased region" description="Low complexity" evidence="1">
    <location>
        <begin position="304"/>
        <end position="322"/>
    </location>
</feature>
<dbReference type="PROSITE" id="PS50942">
    <property type="entry name" value="ENTH"/>
    <property type="match status" value="1"/>
</dbReference>
<dbReference type="SUPFAM" id="SSF48464">
    <property type="entry name" value="ENTH/VHS domain"/>
    <property type="match status" value="1"/>
</dbReference>
<dbReference type="InterPro" id="IPR008942">
    <property type="entry name" value="ENTH_VHS"/>
</dbReference>
<organism evidence="3 4">
    <name type="scientific">Anaeramoeba flamelloides</name>
    <dbReference type="NCBI Taxonomy" id="1746091"/>
    <lineage>
        <taxon>Eukaryota</taxon>
        <taxon>Metamonada</taxon>
        <taxon>Anaeramoebidae</taxon>
        <taxon>Anaeramoeba</taxon>
    </lineage>
</organism>
<feature type="region of interest" description="Disordered" evidence="1">
    <location>
        <begin position="601"/>
        <end position="649"/>
    </location>
</feature>
<evidence type="ECO:0000256" key="1">
    <source>
        <dbReference type="SAM" id="MobiDB-lite"/>
    </source>
</evidence>
<dbReference type="PANTHER" id="PTHR22951">
    <property type="entry name" value="CLATHRIN ASSEMBLY PROTEIN"/>
    <property type="match status" value="1"/>
</dbReference>
<feature type="region of interest" description="Disordered" evidence="1">
    <location>
        <begin position="364"/>
        <end position="400"/>
    </location>
</feature>
<dbReference type="SMART" id="SM00273">
    <property type="entry name" value="ENTH"/>
    <property type="match status" value="1"/>
</dbReference>
<dbReference type="GO" id="GO:0005545">
    <property type="term" value="F:1-phosphatidylinositol binding"/>
    <property type="evidence" value="ECO:0007669"/>
    <property type="project" value="InterPro"/>
</dbReference>
<accession>A0AAV7YZ83</accession>